<dbReference type="HOGENOM" id="CLU_131496_9_0_5"/>
<reference evidence="2 3" key="1">
    <citation type="journal article" date="2011" name="Stand. Genomic Sci.">
        <title>Complete genome sequence of Parvibaculum lavamentivorans type strain (DS-1(T)).</title>
        <authorList>
            <person name="Schleheck D."/>
            <person name="Weiss M."/>
            <person name="Pitluck S."/>
            <person name="Bruce D."/>
            <person name="Land M.L."/>
            <person name="Han S."/>
            <person name="Saunders E."/>
            <person name="Tapia R."/>
            <person name="Detter C."/>
            <person name="Brettin T."/>
            <person name="Han J."/>
            <person name="Woyke T."/>
            <person name="Goodwin L."/>
            <person name="Pennacchio L."/>
            <person name="Nolan M."/>
            <person name="Cook A.M."/>
            <person name="Kjelleberg S."/>
            <person name="Thomas T."/>
        </authorList>
    </citation>
    <scope>NUCLEOTIDE SEQUENCE [LARGE SCALE GENOMIC DNA]</scope>
    <source>
        <strain evidence="3">DS-1 / DSM 13023 / NCIMB 13966</strain>
    </source>
</reference>
<keyword evidence="2" id="KW-0503">Monooxygenase</keyword>
<dbReference type="OrthoDB" id="287932at2"/>
<evidence type="ECO:0000313" key="2">
    <source>
        <dbReference type="EMBL" id="ABS62686.1"/>
    </source>
</evidence>
<dbReference type="Proteomes" id="UP000006377">
    <property type="component" value="Chromosome"/>
</dbReference>
<dbReference type="KEGG" id="pla:Plav_1064"/>
<organism evidence="2 3">
    <name type="scientific">Parvibaculum lavamentivorans (strain DS-1 / DSM 13023 / NCIMB 13966)</name>
    <dbReference type="NCBI Taxonomy" id="402881"/>
    <lineage>
        <taxon>Bacteria</taxon>
        <taxon>Pseudomonadati</taxon>
        <taxon>Pseudomonadota</taxon>
        <taxon>Alphaproteobacteria</taxon>
        <taxon>Hyphomicrobiales</taxon>
        <taxon>Parvibaculaceae</taxon>
        <taxon>Parvibaculum</taxon>
    </lineage>
</organism>
<dbReference type="InterPro" id="IPR007138">
    <property type="entry name" value="ABM_dom"/>
</dbReference>
<evidence type="ECO:0000259" key="1">
    <source>
        <dbReference type="PROSITE" id="PS51725"/>
    </source>
</evidence>
<dbReference type="EMBL" id="CP000774">
    <property type="protein sequence ID" value="ABS62686.1"/>
    <property type="molecule type" value="Genomic_DNA"/>
</dbReference>
<dbReference type="GO" id="GO:0004497">
    <property type="term" value="F:monooxygenase activity"/>
    <property type="evidence" value="ECO:0007669"/>
    <property type="project" value="UniProtKB-KW"/>
</dbReference>
<keyword evidence="2" id="KW-0560">Oxidoreductase</keyword>
<gene>
    <name evidence="2" type="ordered locus">Plav_1064</name>
</gene>
<protein>
    <submittedName>
        <fullName evidence="2">Antibiotic biosynthesis monooxygenase</fullName>
    </submittedName>
</protein>
<dbReference type="eggNOG" id="COG1359">
    <property type="taxonomic scope" value="Bacteria"/>
</dbReference>
<proteinExistence type="predicted"/>
<evidence type="ECO:0000313" key="3">
    <source>
        <dbReference type="Proteomes" id="UP000006377"/>
    </source>
</evidence>
<dbReference type="PANTHER" id="PTHR40624:SF1">
    <property type="entry name" value="BIOSYNTHESIS MONOOXYGENASE, PUTATIVE (AFU_ORTHOLOGUE AFUA_1G12025)-RELATED"/>
    <property type="match status" value="1"/>
</dbReference>
<dbReference type="SUPFAM" id="SSF54909">
    <property type="entry name" value="Dimeric alpha+beta barrel"/>
    <property type="match status" value="1"/>
</dbReference>
<dbReference type="RefSeq" id="WP_012109942.1">
    <property type="nucleotide sequence ID" value="NC_009719.1"/>
</dbReference>
<keyword evidence="3" id="KW-1185">Reference proteome</keyword>
<dbReference type="Gene3D" id="3.30.70.100">
    <property type="match status" value="1"/>
</dbReference>
<dbReference type="PANTHER" id="PTHR40624">
    <property type="entry name" value="BIOSYNTHESIS MONOOXYGENASE, PUTATIVE (AFU_ORTHOLOGUE AFUA_1G12025)-RELATED"/>
    <property type="match status" value="1"/>
</dbReference>
<sequence length="98" mass="10591">MSVIGVVATLKVQAGKEAEFEKVFGELRSKVKANEKGCLQYDFFKSKSEPSTFVVMEQYASQADLDAHGKTEYFRAAGPALGAVLGGAPTLLFLDKVE</sequence>
<name>A7HS03_PARL1</name>
<dbReference type="Pfam" id="PF03992">
    <property type="entry name" value="ABM"/>
    <property type="match status" value="1"/>
</dbReference>
<dbReference type="AlphaFoldDB" id="A7HS03"/>
<dbReference type="PROSITE" id="PS51725">
    <property type="entry name" value="ABM"/>
    <property type="match status" value="1"/>
</dbReference>
<feature type="domain" description="ABM" evidence="1">
    <location>
        <begin position="4"/>
        <end position="93"/>
    </location>
</feature>
<dbReference type="STRING" id="402881.Plav_1064"/>
<accession>A7HS03</accession>
<dbReference type="InterPro" id="IPR011008">
    <property type="entry name" value="Dimeric_a/b-barrel"/>
</dbReference>